<dbReference type="SUPFAM" id="SSF52777">
    <property type="entry name" value="CoA-dependent acyltransferases"/>
    <property type="match status" value="4"/>
</dbReference>
<dbReference type="OrthoDB" id="5098218at2759"/>
<dbReference type="PANTHER" id="PTHR45527:SF1">
    <property type="entry name" value="FATTY ACID SYNTHASE"/>
    <property type="match status" value="1"/>
</dbReference>
<dbReference type="PANTHER" id="PTHR45527">
    <property type="entry name" value="NONRIBOSOMAL PEPTIDE SYNTHETASE"/>
    <property type="match status" value="1"/>
</dbReference>
<name>A0A9P5DQ86_9HYPO</name>
<dbReference type="GO" id="GO:0043041">
    <property type="term" value="P:amino acid activation for nonribosomal peptide biosynthetic process"/>
    <property type="evidence" value="ECO:0007669"/>
    <property type="project" value="TreeGrafter"/>
</dbReference>
<dbReference type="Gene3D" id="1.10.1200.10">
    <property type="entry name" value="ACP-like"/>
    <property type="match status" value="1"/>
</dbReference>
<organism evidence="3 4">
    <name type="scientific">Fusarium beomiforme</name>
    <dbReference type="NCBI Taxonomy" id="44412"/>
    <lineage>
        <taxon>Eukaryota</taxon>
        <taxon>Fungi</taxon>
        <taxon>Dikarya</taxon>
        <taxon>Ascomycota</taxon>
        <taxon>Pezizomycotina</taxon>
        <taxon>Sordariomycetes</taxon>
        <taxon>Hypocreomycetidae</taxon>
        <taxon>Hypocreales</taxon>
        <taxon>Nectriaceae</taxon>
        <taxon>Fusarium</taxon>
        <taxon>Fusarium burgessii species complex</taxon>
    </lineage>
</organism>
<evidence type="ECO:0000313" key="4">
    <source>
        <dbReference type="Proteomes" id="UP000730481"/>
    </source>
</evidence>
<dbReference type="EMBL" id="PVQB02001374">
    <property type="protein sequence ID" value="KAF4331825.1"/>
    <property type="molecule type" value="Genomic_DNA"/>
</dbReference>
<dbReference type="InterPro" id="IPR036736">
    <property type="entry name" value="ACP-like_sf"/>
</dbReference>
<gene>
    <name evidence="3" type="ORF">FBEOM_14399</name>
</gene>
<evidence type="ECO:0000259" key="2">
    <source>
        <dbReference type="PROSITE" id="PS50075"/>
    </source>
</evidence>
<dbReference type="GO" id="GO:0016874">
    <property type="term" value="F:ligase activity"/>
    <property type="evidence" value="ECO:0007669"/>
    <property type="project" value="UniProtKB-KW"/>
</dbReference>
<dbReference type="SUPFAM" id="SSF47336">
    <property type="entry name" value="ACP-like"/>
    <property type="match status" value="1"/>
</dbReference>
<evidence type="ECO:0000256" key="1">
    <source>
        <dbReference type="ARBA" id="ARBA00022598"/>
    </source>
</evidence>
<dbReference type="InterPro" id="IPR023213">
    <property type="entry name" value="CAT-like_dom_sf"/>
</dbReference>
<evidence type="ECO:0000313" key="3">
    <source>
        <dbReference type="EMBL" id="KAF4331825.1"/>
    </source>
</evidence>
<dbReference type="PROSITE" id="PS50075">
    <property type="entry name" value="CARRIER"/>
    <property type="match status" value="1"/>
</dbReference>
<dbReference type="Gene3D" id="3.30.559.30">
    <property type="entry name" value="Nonribosomal peptide synthetase, condensation domain"/>
    <property type="match status" value="3"/>
</dbReference>
<reference evidence="3" key="2">
    <citation type="submission" date="2020-02" db="EMBL/GenBank/DDBJ databases">
        <title>Identification and distribution of gene clusters putatively required for synthesis of sphingolipid metabolism inhibitors in phylogenetically diverse species of the filamentous fungus Fusarium.</title>
        <authorList>
            <person name="Kim H.-S."/>
            <person name="Busman M."/>
            <person name="Brown D.W."/>
            <person name="Divon H."/>
            <person name="Uhlig S."/>
            <person name="Proctor R.H."/>
        </authorList>
    </citation>
    <scope>NUCLEOTIDE SEQUENCE</scope>
    <source>
        <strain evidence="3">NRRL 25174</strain>
    </source>
</reference>
<protein>
    <submittedName>
        <fullName evidence="3">Nonribosomal siderophore peptide synthase</fullName>
    </submittedName>
</protein>
<dbReference type="Pfam" id="PF00550">
    <property type="entry name" value="PP-binding"/>
    <property type="match status" value="1"/>
</dbReference>
<sequence>MANDILRTSFHSVPEVGFPWIGAVHSNISATWQGVTVPSGSDITQAVMPCMRLDTESAFSSPPIRPLIVNEGEERLLVIIMHHALYDGVSLPFIFNDLASAYRGALLQGRPPFADAVGSLSQDQAEAVQFWTKTFKMFYSQAKIDLAMIDISESCKKMEVTVQSVAILAYAKLLAKMTGKRDVAFGQVLAGRSSLGLKAERVVGPLFNTVPMRAHGYEHAPLQEVQKFLRRNGMLSTETLVDTLFVLQKTVQTLQDNLTDSEIWTPYITDNYIPESEYRINFEVEQTDKAIIVRASCQGDVMAQGDLEQALKDFSQAFCDVVENPSRCVTIFPKGLQALPLSLGSSTASTVLTANMPAPSHEPLIQDILSQVSKVPVDTIQPDTSIFSIGLDSLSAIRVVSTCRTAGLKAAVADVIQGNTLRGISLRVQAMSQENTNKCSLIQDYSSIKQDIIANLGLKPDTIDKILPCLRGQMYHIASWLQTGRRLFEPAWPFYCSKRIDIEKMKGAWFSLRQNNPILRTCFYAMSPLEVVQVALSGCDRNDSTFQVIFSTETLEILAMTQAREAASKPSSLRTPPARFLLLKAGDRDGILIVMNHAIYDAWTMPLFIDVLTGYYRGVESTPRPDFASFIGFTLQSLKELDEHSYWRSAIGHSSSTIVKSSRGDHFDDGITQDPKQLFVSVLETVKNFNHLDKVCRSSNVSLQSVIILAVSRILAQDTGLSSPTLGLYQTGRSASFRDIDRLTGPCLNVTPSPFKSSLRDILSRWREGVDNTSSHLFNVWLNLLWMQPRSQATGDEPATNRQMSLLEHLPIGVPADFMPSEPFSDQDKPATSVSKLDISYLPDENIYIDVAPDLRTDTIGFGVRVQGGVIDEEEARMLVERIGKEIAALVQGLE</sequence>
<dbReference type="Proteomes" id="UP000730481">
    <property type="component" value="Unassembled WGS sequence"/>
</dbReference>
<dbReference type="Gene3D" id="3.30.559.10">
    <property type="entry name" value="Chloramphenicol acetyltransferase-like domain"/>
    <property type="match status" value="2"/>
</dbReference>
<keyword evidence="1" id="KW-0436">Ligase</keyword>
<feature type="domain" description="Carrier" evidence="2">
    <location>
        <begin position="359"/>
        <end position="432"/>
    </location>
</feature>
<dbReference type="Pfam" id="PF00668">
    <property type="entry name" value="Condensation"/>
    <property type="match status" value="3"/>
</dbReference>
<comment type="caution">
    <text evidence="3">The sequence shown here is derived from an EMBL/GenBank/DDBJ whole genome shotgun (WGS) entry which is preliminary data.</text>
</comment>
<dbReference type="AlphaFoldDB" id="A0A9P5DQ86"/>
<accession>A0A9P5DQ86</accession>
<dbReference type="InterPro" id="IPR001242">
    <property type="entry name" value="Condensation_dom"/>
</dbReference>
<dbReference type="InterPro" id="IPR009081">
    <property type="entry name" value="PP-bd_ACP"/>
</dbReference>
<dbReference type="GO" id="GO:0005737">
    <property type="term" value="C:cytoplasm"/>
    <property type="evidence" value="ECO:0007669"/>
    <property type="project" value="TreeGrafter"/>
</dbReference>
<dbReference type="GO" id="GO:0044550">
    <property type="term" value="P:secondary metabolite biosynthetic process"/>
    <property type="evidence" value="ECO:0007669"/>
    <property type="project" value="TreeGrafter"/>
</dbReference>
<dbReference type="GO" id="GO:0031177">
    <property type="term" value="F:phosphopantetheine binding"/>
    <property type="evidence" value="ECO:0007669"/>
    <property type="project" value="TreeGrafter"/>
</dbReference>
<proteinExistence type="predicted"/>
<reference evidence="3" key="1">
    <citation type="journal article" date="2017" name="Mycologia">
        <title>Fusarium algeriense, sp. nov., a novel toxigenic crown rot pathogen of durum wheat from Algeria is nested in the Fusarium burgessii species complex.</title>
        <authorList>
            <person name="Laraba I."/>
            <person name="Keddad A."/>
            <person name="Boureghda H."/>
            <person name="Abdallah N."/>
            <person name="Vaughan M.M."/>
            <person name="Proctor R.H."/>
            <person name="Busman M."/>
            <person name="O'Donnell K."/>
        </authorList>
    </citation>
    <scope>NUCLEOTIDE SEQUENCE</scope>
    <source>
        <strain evidence="3">NRRL 25174</strain>
    </source>
</reference>
<keyword evidence="4" id="KW-1185">Reference proteome</keyword>